<dbReference type="EMBL" id="MN366293">
    <property type="protein sequence ID" value="QOE74874.1"/>
    <property type="molecule type" value="Genomic_DNA"/>
</dbReference>
<reference evidence="1" key="2">
    <citation type="journal article" date="2013" name="J. Wildl. Dis.">
        <title>Fatal herpesvirus hemorrhagic disease in wild and orphan asian elephants in southern India.</title>
        <authorList>
            <person name="Zachariah A."/>
            <person name="Zong J.-C."/>
            <person name="Long S.Y."/>
            <person name="Latimer E.M."/>
            <person name="Heaggans S.Y."/>
            <person name="Richman L.K."/>
            <person name="Hayward G.S."/>
        </authorList>
    </citation>
    <scope>NUCLEOTIDE SEQUENCE</scope>
    <source>
        <strain evidence="1">IP164 Muthanga2</strain>
    </source>
</reference>
<dbReference type="InterPro" id="IPR036179">
    <property type="entry name" value="Ig-like_dom_sf"/>
</dbReference>
<reference evidence="1" key="3">
    <citation type="journal article" date="2016" name="MSphere">
        <title>Comparison of the Gene Coding Contents and Other Unusual Features of the GC-Rich and AT-Rich Branch Probosciviruses.</title>
        <authorList>
            <person name="Ling P.D."/>
            <person name="Long S.Y."/>
            <person name="Zong J.C."/>
            <person name="Heaggans S.Y."/>
            <person name="Qin X."/>
            <person name="Hayward G.S."/>
        </authorList>
    </citation>
    <scope>NUCLEOTIDE SEQUENCE</scope>
    <source>
        <strain evidence="1">IP164 Muthanga2</strain>
    </source>
</reference>
<reference evidence="1" key="1">
    <citation type="journal article" date="2013" name="Genome Announc.">
        <title>Complete Genome Sequence of Elephant Endotheliotropic Herpesvirus 1A.</title>
        <authorList>
            <person name="Ling P.D."/>
            <person name="Reid J.G."/>
            <person name="Qin X."/>
            <person name="Muzny D.M."/>
            <person name="Gibbs R."/>
            <person name="Petrosino J."/>
            <person name="Peng R."/>
            <person name="Zong J.C."/>
            <person name="Heaggans S.Y."/>
            <person name="Hayward G.S."/>
        </authorList>
    </citation>
    <scope>NUCLEOTIDE SEQUENCE</scope>
    <source>
        <strain evidence="1">IP164 Muthanga2</strain>
    </source>
</reference>
<dbReference type="Gene3D" id="2.60.40.10">
    <property type="entry name" value="Immunoglobulins"/>
    <property type="match status" value="1"/>
</dbReference>
<name>A0A866VUB1_ELHV1</name>
<accession>A0A866VUB1</accession>
<sequence>MGQSAALQAHLYGFMVISRHLNAYPVDLKVLSLVHTFVNESLTNVTNSNRFFLFSQLGCYILLIYFHTLQGNSCIERVHVGGSVIFGPNVPNFTDQHNEVRWFYNYFKLIMYWNKTYLIYNGTNAKHDSRPYKVHIGNVKPEDAGNYTIQITDLSKHENQTYDYLVLVTNHTLRDSPTVAHQVSLSSSLQSCNCYIYFMVIIIEYLYLTQS</sequence>
<reference evidence="1" key="5">
    <citation type="journal article" name="PLoS ONE">
        <title>Extended genotypic evaluation and comparison of twenty-two cases of lethal EEHV1 hemorrhagic disease in wild and captive Asian elephants in India.</title>
        <authorList>
            <person name="Zachariah A."/>
            <person name="Sajesh P.K."/>
            <person name="Santhosh S."/>
            <person name="Bathrachalam C."/>
            <person name="Megha M."/>
            <person name="Pandiyan J."/>
            <person name="Jishnu M."/>
            <person name="Kobragade R.S."/>
            <person name="Long S.Y."/>
            <person name="Zong J.-C."/>
            <person name="Latimer E.M."/>
            <person name="Heaggans S.Y."/>
            <person name="Hayward G.S."/>
        </authorList>
    </citation>
    <scope>NUCLEOTIDE SEQUENCE</scope>
    <source>
        <strain evidence="1">IP164 Muthanga2</strain>
    </source>
</reference>
<reference evidence="1" key="4">
    <citation type="submission" date="2019-08" db="EMBL/GenBank/DDBJ databases">
        <title>Annotated Complete DNA Sequences of Six EEHV1A Genomes from Lethal HD Cases in Young Asian Elephants in India.</title>
        <authorList>
            <person name="Krishnankutty S.P."/>
            <person name="Zachariah A."/>
            <person name="Maheswari U."/>
            <person name="Heaggans S.Y."/>
            <person name="Muraleedharan M."/>
            <person name="Velayutham D."/>
            <person name="Santhosh S."/>
            <person name="Hayward G.S."/>
        </authorList>
    </citation>
    <scope>NUCLEOTIDE SEQUENCE</scope>
    <source>
        <strain evidence="1">IP164 Muthanga2</strain>
    </source>
</reference>
<gene>
    <name evidence="1" type="primary">E52</name>
</gene>
<proteinExistence type="predicted"/>
<dbReference type="InterPro" id="IPR013783">
    <property type="entry name" value="Ig-like_fold"/>
</dbReference>
<protein>
    <submittedName>
        <fullName evidence="1">Glycoprotein vIgFam2</fullName>
    </submittedName>
</protein>
<organism evidence="1">
    <name type="scientific">Elephant endotheliotropic herpesvirus 1A</name>
    <dbReference type="NCBI Taxonomy" id="759753"/>
    <lineage>
        <taxon>Viruses</taxon>
        <taxon>Duplodnaviria</taxon>
        <taxon>Heunggongvirae</taxon>
        <taxon>Peploviricota</taxon>
        <taxon>Herviviricetes</taxon>
        <taxon>Herpesvirales</taxon>
        <taxon>Orthoherpesviridae</taxon>
        <taxon>Betaherpesvirinae</taxon>
        <taxon>Proboscivirus</taxon>
        <taxon>Proboscivirus elephantidbeta1</taxon>
        <taxon>Elephantid herpesvirus 1</taxon>
    </lineage>
</organism>
<evidence type="ECO:0000313" key="1">
    <source>
        <dbReference type="EMBL" id="QOE74874.1"/>
    </source>
</evidence>
<dbReference type="SUPFAM" id="SSF48726">
    <property type="entry name" value="Immunoglobulin"/>
    <property type="match status" value="1"/>
</dbReference>